<dbReference type="ExpressionAtlas" id="A0A1D6Q0T5">
    <property type="expression patterns" value="baseline"/>
</dbReference>
<gene>
    <name evidence="1" type="ORF">ZEAMMB73_Zm00001d050288</name>
</gene>
<dbReference type="EMBL" id="CM000780">
    <property type="protein sequence ID" value="AQK52253.1"/>
    <property type="molecule type" value="Genomic_DNA"/>
</dbReference>
<proteinExistence type="predicted"/>
<name>A0A1D6Q0T5_MAIZE</name>
<organism evidence="1">
    <name type="scientific">Zea mays</name>
    <name type="common">Maize</name>
    <dbReference type="NCBI Taxonomy" id="4577"/>
    <lineage>
        <taxon>Eukaryota</taxon>
        <taxon>Viridiplantae</taxon>
        <taxon>Streptophyta</taxon>
        <taxon>Embryophyta</taxon>
        <taxon>Tracheophyta</taxon>
        <taxon>Spermatophyta</taxon>
        <taxon>Magnoliopsida</taxon>
        <taxon>Liliopsida</taxon>
        <taxon>Poales</taxon>
        <taxon>Poaceae</taxon>
        <taxon>PACMAD clade</taxon>
        <taxon>Panicoideae</taxon>
        <taxon>Andropogonodae</taxon>
        <taxon>Andropogoneae</taxon>
        <taxon>Tripsacinae</taxon>
        <taxon>Zea</taxon>
    </lineage>
</organism>
<reference evidence="1" key="1">
    <citation type="submission" date="2015-12" db="EMBL/GenBank/DDBJ databases">
        <title>Update maize B73 reference genome by single molecule sequencing technologies.</title>
        <authorList>
            <consortium name="Maize Genome Sequencing Project"/>
            <person name="Ware D."/>
        </authorList>
    </citation>
    <scope>NUCLEOTIDE SEQUENCE</scope>
    <source>
        <tissue evidence="1">Seedling</tissue>
    </source>
</reference>
<dbReference type="PANTHER" id="PTHR48299">
    <property type="entry name" value="ACT DOMAIN-CONTAINING PROTEIN ACR9"/>
    <property type="match status" value="1"/>
</dbReference>
<dbReference type="PANTHER" id="PTHR48299:SF2">
    <property type="entry name" value="ATP-DEPENDENT DNA HELICASE"/>
    <property type="match status" value="1"/>
</dbReference>
<protein>
    <submittedName>
        <fullName evidence="1">Uncharacterized protein</fullName>
    </submittedName>
</protein>
<dbReference type="InParanoid" id="A0A1D6Q0T5"/>
<sequence length="136" mass="16276">MEGYKVLMEPVVLNRERAATDQRKRMPMLFDNYRDEDFYGLPQKYSIVARVEVKFSIEPRFRDRQHFVLSDINSASNLRIIPQYTSICSITTPIILDQFKKLWWRGTTVSLLLHFLKNKGVDRFYKFAKSNNWDYV</sequence>
<evidence type="ECO:0000313" key="1">
    <source>
        <dbReference type="EMBL" id="AQK52253.1"/>
    </source>
</evidence>
<dbReference type="AlphaFoldDB" id="A0A1D6Q0T5"/>
<accession>A0A1D6Q0T5</accession>